<dbReference type="GO" id="GO:0004144">
    <property type="term" value="F:diacylglycerol O-acyltransferase activity"/>
    <property type="evidence" value="ECO:0007669"/>
    <property type="project" value="UniProtKB-EC"/>
</dbReference>
<dbReference type="Gene3D" id="3.40.50.1820">
    <property type="entry name" value="alpha/beta hydrolase"/>
    <property type="match status" value="1"/>
</dbReference>
<comment type="catalytic activity">
    <reaction evidence="1">
        <text>2 alpha,alpha'-trehalose 6-mycolate = alpha,alpha'-trehalose 6,6'-bismycolate + alpha,alpha-trehalose</text>
        <dbReference type="Rhea" id="RHEA:23472"/>
        <dbReference type="ChEBI" id="CHEBI:16551"/>
        <dbReference type="ChEBI" id="CHEBI:18195"/>
        <dbReference type="ChEBI" id="CHEBI:18234"/>
        <dbReference type="EC" id="2.3.1.122"/>
    </reaction>
</comment>
<dbReference type="PROSITE" id="PS51318">
    <property type="entry name" value="TAT"/>
    <property type="match status" value="1"/>
</dbReference>
<dbReference type="EC" id="2.3.1.122" evidence="3"/>
<dbReference type="AlphaFoldDB" id="A0A931IXA3"/>
<comment type="caution">
    <text evidence="10">The sequence shown here is derived from an EMBL/GenBank/DDBJ whole genome shotgun (WGS) entry which is preliminary data.</text>
</comment>
<dbReference type="EMBL" id="JAEDAL010000001">
    <property type="protein sequence ID" value="MBH9551708.1"/>
    <property type="molecule type" value="Genomic_DNA"/>
</dbReference>
<comment type="catalytic activity">
    <reaction evidence="8">
        <text>an acyl-CoA + a 1,2-diacyl-sn-glycerol = a triacyl-sn-glycerol + CoA</text>
        <dbReference type="Rhea" id="RHEA:10868"/>
        <dbReference type="ChEBI" id="CHEBI:17815"/>
        <dbReference type="ChEBI" id="CHEBI:57287"/>
        <dbReference type="ChEBI" id="CHEBI:58342"/>
        <dbReference type="ChEBI" id="CHEBI:64615"/>
        <dbReference type="EC" id="2.3.1.20"/>
    </reaction>
</comment>
<evidence type="ECO:0000256" key="9">
    <source>
        <dbReference type="SAM" id="SignalP"/>
    </source>
</evidence>
<evidence type="ECO:0000313" key="11">
    <source>
        <dbReference type="Proteomes" id="UP000620139"/>
    </source>
</evidence>
<keyword evidence="5" id="KW-0808">Transferase</keyword>
<dbReference type="PANTHER" id="PTHR48098:SF6">
    <property type="entry name" value="FERRI-BACILLIBACTIN ESTERASE BESA"/>
    <property type="match status" value="1"/>
</dbReference>
<comment type="similarity">
    <text evidence="2">Belongs to the mycobacterial A85 antigen family.</text>
</comment>
<evidence type="ECO:0000256" key="4">
    <source>
        <dbReference type="ARBA" id="ARBA00013244"/>
    </source>
</evidence>
<gene>
    <name evidence="10" type="ORF">I7X43_02500</name>
</gene>
<evidence type="ECO:0000256" key="2">
    <source>
        <dbReference type="ARBA" id="ARBA00005874"/>
    </source>
</evidence>
<sequence length="308" mass="34446">MTRRTFLAMAPALIAAPLWTPTAAPAQALQSPRAGRVERLANFPSKFVDPRHVEVWLPPGYDPQAKRYAVLYMHDGQMLFDPSTTWNKKAWHVDEAAARLMAAGQVQDFIVVGPWNNGKFRHAEYFPAKFLPHLPEPLRQGLIAQGLQGRSQSDAYLRFLVEELKPAIDARYATRPEREATFLMGSSMGGLISAYALCEHPKVFGGAACLSTHWIGTFQRNDEVPSAAIAYLRGALPDPASVKWWMDRGTTELDAMYDQAQPRIDALMAEKGFAPGPRYQTRVYEGTGHNEGDWAKRLHEPLTFLLGR</sequence>
<dbReference type="GO" id="GO:0050348">
    <property type="term" value="F:trehalose O-mycolyltransferase activity"/>
    <property type="evidence" value="ECO:0007669"/>
    <property type="project" value="UniProtKB-EC"/>
</dbReference>
<evidence type="ECO:0000256" key="8">
    <source>
        <dbReference type="ARBA" id="ARBA00048109"/>
    </source>
</evidence>
<dbReference type="Pfam" id="PF00756">
    <property type="entry name" value="Esterase"/>
    <property type="match status" value="1"/>
</dbReference>
<dbReference type="RefSeq" id="WP_198099310.1">
    <property type="nucleotide sequence ID" value="NZ_JAEDAL010000001.1"/>
</dbReference>
<accession>A0A931IXA3</accession>
<dbReference type="InterPro" id="IPR029058">
    <property type="entry name" value="AB_hydrolase_fold"/>
</dbReference>
<keyword evidence="9" id="KW-0732">Signal</keyword>
<dbReference type="Proteomes" id="UP000620139">
    <property type="component" value="Unassembled WGS sequence"/>
</dbReference>
<feature type="chain" id="PRO_5036866199" description="Acyl-CoA:diacylglycerol acyltransferase" evidence="9">
    <location>
        <begin position="29"/>
        <end position="308"/>
    </location>
</feature>
<dbReference type="InterPro" id="IPR006311">
    <property type="entry name" value="TAT_signal"/>
</dbReference>
<dbReference type="PANTHER" id="PTHR48098">
    <property type="entry name" value="ENTEROCHELIN ESTERASE-RELATED"/>
    <property type="match status" value="1"/>
</dbReference>
<organism evidence="10 11">
    <name type="scientific">Inhella gelatinilytica</name>
    <dbReference type="NCBI Taxonomy" id="2795030"/>
    <lineage>
        <taxon>Bacteria</taxon>
        <taxon>Pseudomonadati</taxon>
        <taxon>Pseudomonadota</taxon>
        <taxon>Betaproteobacteria</taxon>
        <taxon>Burkholderiales</taxon>
        <taxon>Sphaerotilaceae</taxon>
        <taxon>Inhella</taxon>
    </lineage>
</organism>
<reference evidence="10" key="1">
    <citation type="submission" date="2020-12" db="EMBL/GenBank/DDBJ databases">
        <title>The genome sequence of Inhella sp. 4Y17.</title>
        <authorList>
            <person name="Liu Y."/>
        </authorList>
    </citation>
    <scope>NUCLEOTIDE SEQUENCE</scope>
    <source>
        <strain evidence="10">4Y10</strain>
    </source>
</reference>
<evidence type="ECO:0000256" key="7">
    <source>
        <dbReference type="ARBA" id="ARBA00032572"/>
    </source>
</evidence>
<protein>
    <recommendedName>
        <fullName evidence="7">Acyl-CoA:diacylglycerol acyltransferase</fullName>
        <ecNumber evidence="3">2.3.1.122</ecNumber>
        <ecNumber evidence="4">2.3.1.20</ecNumber>
    </recommendedName>
</protein>
<evidence type="ECO:0000256" key="5">
    <source>
        <dbReference type="ARBA" id="ARBA00022679"/>
    </source>
</evidence>
<evidence type="ECO:0000256" key="6">
    <source>
        <dbReference type="ARBA" id="ARBA00023315"/>
    </source>
</evidence>
<dbReference type="InterPro" id="IPR050583">
    <property type="entry name" value="Mycobacterial_A85_antigen"/>
</dbReference>
<dbReference type="EC" id="2.3.1.20" evidence="4"/>
<proteinExistence type="inferred from homology"/>
<evidence type="ECO:0000256" key="3">
    <source>
        <dbReference type="ARBA" id="ARBA00012820"/>
    </source>
</evidence>
<feature type="signal peptide" evidence="9">
    <location>
        <begin position="1"/>
        <end position="28"/>
    </location>
</feature>
<dbReference type="InterPro" id="IPR000801">
    <property type="entry name" value="Esterase-like"/>
</dbReference>
<evidence type="ECO:0000313" key="10">
    <source>
        <dbReference type="EMBL" id="MBH9551708.1"/>
    </source>
</evidence>
<keyword evidence="6" id="KW-0012">Acyltransferase</keyword>
<evidence type="ECO:0000256" key="1">
    <source>
        <dbReference type="ARBA" id="ARBA00000697"/>
    </source>
</evidence>
<keyword evidence="11" id="KW-1185">Reference proteome</keyword>
<dbReference type="SUPFAM" id="SSF53474">
    <property type="entry name" value="alpha/beta-Hydrolases"/>
    <property type="match status" value="1"/>
</dbReference>
<name>A0A931IXA3_9BURK</name>